<name>A0A1F5YA75_9BACT</name>
<dbReference type="EMBL" id="MFIV01000240">
    <property type="protein sequence ID" value="OGF97128.1"/>
    <property type="molecule type" value="Genomic_DNA"/>
</dbReference>
<evidence type="ECO:0008006" key="3">
    <source>
        <dbReference type="Google" id="ProtNLM"/>
    </source>
</evidence>
<dbReference type="InterPro" id="IPR029039">
    <property type="entry name" value="Flavoprotein-like_sf"/>
</dbReference>
<dbReference type="Gene3D" id="3.40.50.360">
    <property type="match status" value="1"/>
</dbReference>
<gene>
    <name evidence="1" type="ORF">A2Z86_12420</name>
</gene>
<proteinExistence type="predicted"/>
<dbReference type="SUPFAM" id="SSF52218">
    <property type="entry name" value="Flavoproteins"/>
    <property type="match status" value="1"/>
</dbReference>
<evidence type="ECO:0000313" key="2">
    <source>
        <dbReference type="Proteomes" id="UP000176992"/>
    </source>
</evidence>
<comment type="caution">
    <text evidence="1">The sequence shown here is derived from an EMBL/GenBank/DDBJ whole genome shotgun (WGS) entry which is preliminary data.</text>
</comment>
<evidence type="ECO:0000313" key="1">
    <source>
        <dbReference type="EMBL" id="OGF97128.1"/>
    </source>
</evidence>
<accession>A0A1F5YA75</accession>
<reference evidence="1 2" key="1">
    <citation type="journal article" date="2016" name="Nat. Commun.">
        <title>Thousands of microbial genomes shed light on interconnected biogeochemical processes in an aquifer system.</title>
        <authorList>
            <person name="Anantharaman K."/>
            <person name="Brown C.T."/>
            <person name="Hug L.A."/>
            <person name="Sharon I."/>
            <person name="Castelle C.J."/>
            <person name="Probst A.J."/>
            <person name="Thomas B.C."/>
            <person name="Singh A."/>
            <person name="Wilkins M.J."/>
            <person name="Karaoz U."/>
            <person name="Brodie E.L."/>
            <person name="Williams K.H."/>
            <person name="Hubbard S.S."/>
            <person name="Banfield J.F."/>
        </authorList>
    </citation>
    <scope>NUCLEOTIDE SEQUENCE [LARGE SCALE GENOMIC DNA]</scope>
</reference>
<organism evidence="1 2">
    <name type="scientific">Candidatus Glassbacteria bacterium GWA2_58_10</name>
    <dbReference type="NCBI Taxonomy" id="1817865"/>
    <lineage>
        <taxon>Bacteria</taxon>
        <taxon>Candidatus Glassiibacteriota</taxon>
    </lineage>
</organism>
<dbReference type="Proteomes" id="UP000176992">
    <property type="component" value="Unassembled WGS sequence"/>
</dbReference>
<protein>
    <recommendedName>
        <fullName evidence="3">Flavodoxin-like fold domain-containing protein</fullName>
    </recommendedName>
</protein>
<sequence>MLLTVFNGSPRGRASNTACLLEPFLEGFSETAGNAYELHYLAREKELEEHIRAFSEAECALWAFPLYTDCMPWAVKNFIEALAPFCGRQSNPSLGFLIHSGFPESLHSHNLKRYLEKLASRLGCPLIGTVIKGGSEGIREQPPAMTRALFRRMRELGQVFGRSGGFDPVLTARLAQPVRFSVWKLPVARIGLKMAELMYWNRMLKGNGAYEKRFARPYSQDNAEE</sequence>
<dbReference type="AlphaFoldDB" id="A0A1F5YA75"/>